<dbReference type="EMBL" id="CAIIXF020000005">
    <property type="protein sequence ID" value="CAH1784840.1"/>
    <property type="molecule type" value="Genomic_DNA"/>
</dbReference>
<dbReference type="InterPro" id="IPR029281">
    <property type="entry name" value="FAM194_C"/>
</dbReference>
<evidence type="ECO:0000256" key="1">
    <source>
        <dbReference type="SAM" id="MobiDB-lite"/>
    </source>
</evidence>
<gene>
    <name evidence="2" type="ORF">OFUS_LOCUS10971</name>
</gene>
<feature type="region of interest" description="Disordered" evidence="1">
    <location>
        <begin position="1048"/>
        <end position="1071"/>
    </location>
</feature>
<dbReference type="Proteomes" id="UP000749559">
    <property type="component" value="Unassembled WGS sequence"/>
</dbReference>
<sequence length="1071" mass="119765">MGKFQAFFFEQTAFRKTPKRYRKTAEELPQSLRFAHLNPKVAAYLATKANIQKDDDSDSEKRGLLPDINQSFNLIRGGLDNNLDNDEDAQKYYFEDAKINSGNVLDELSNFLYLFNDEPPSIPRSVEYQLQCSHKELVTDAKYTYREWQTQAMNDANPPKNFGDVKSEDSRDRDSAAGEDIKMEKKKSANMLTLDNIREDHSQTRRCGSAVSQVPSIISRKDSHKIKPHTAPGPKTRLEKYKAVHSESRAGSSNEGRRSSNRHYLHPGDDTASVSSHMMSDRLSEAGSRAVANQERNSYYQVINFQLSSKQCEEKGWIIQPDSRDDKETETILEWARQRLQLSIQQKHEQQSTDRAKGMGKPSIVRYYGDNTRKDAMTKYRKSATKSAALAKGAKPRIPNLSAIEKTNEGKKLLMVQVADGSATVFYPSGRTAIIHSAGANSHPGTYTLVYDDTPDKKLLAVFTPTGRGSCYHANGNVRFVATPEGGTVSEIDGSISKRWKWPPNSCKLPASIVFNLSAHLMFRCLNLQQMQLFFQCQKENVKFGVGLADGASEPSKQDLGYLSTGISFSSEAAKEFEKPSKQQKQEMKKKPKGNLKSIKEKTTSVAELKKVLDFPEMVMNDVDAEKDLIKVQRKIKNLVEDWMEHYRIAIGMSVPTHNLKDTPDIPTKRRDIKSAKSTIGSSRPVIEDLKEDGEDIVRKKRAPSAPPGSMQKDRPGSSVTEITEGGLNKSSVKFNDKVYETEILDGASIAQSRATPNIGNTRSLVGSAGTTRTFQSSPHKSPLTLPHERTWSPPRGTCPVALRAEMLGEERPMCKCTRHKVPVIKDIEYDEFVRHQVPERQLIVVGIVTTYFPHANPSMEMLEHIYSEKSKNRTRPCLQARNDPFRLLLYDIVTASEMADHSQPLLLRRHNVVPGMFLMYEGGKLLFCDHIFNGYGNARKDFNKQIMKTRREATLHFSLPPDFKFSPSKGRRGPRSAWGGQIGGAGVDRHGSAGATLESTILNKADSDTSSDTGLIATNNQKNASPLPSSKFVNWTLSPSAYFPREKMRPSTSAATPVRTPNATSLHISA</sequence>
<feature type="region of interest" description="Disordered" evidence="1">
    <location>
        <begin position="699"/>
        <end position="724"/>
    </location>
</feature>
<organism evidence="2 3">
    <name type="scientific">Owenia fusiformis</name>
    <name type="common">Polychaete worm</name>
    <dbReference type="NCBI Taxonomy" id="6347"/>
    <lineage>
        <taxon>Eukaryota</taxon>
        <taxon>Metazoa</taxon>
        <taxon>Spiralia</taxon>
        <taxon>Lophotrochozoa</taxon>
        <taxon>Annelida</taxon>
        <taxon>Polychaeta</taxon>
        <taxon>Sedentaria</taxon>
        <taxon>Canalipalpata</taxon>
        <taxon>Sabellida</taxon>
        <taxon>Oweniida</taxon>
        <taxon>Oweniidae</taxon>
        <taxon>Owenia</taxon>
    </lineage>
</organism>
<feature type="compositionally biased region" description="Basic and acidic residues" evidence="1">
    <location>
        <begin position="574"/>
        <end position="589"/>
    </location>
</feature>
<feature type="compositionally biased region" description="Basic and acidic residues" evidence="1">
    <location>
        <begin position="163"/>
        <end position="187"/>
    </location>
</feature>
<feature type="region of interest" description="Disordered" evidence="1">
    <location>
        <begin position="761"/>
        <end position="793"/>
    </location>
</feature>
<name>A0A8J1T4S1_OWEFU</name>
<feature type="compositionally biased region" description="Polar residues" evidence="1">
    <location>
        <begin position="1051"/>
        <end position="1071"/>
    </location>
</feature>
<evidence type="ECO:0000313" key="3">
    <source>
        <dbReference type="Proteomes" id="UP000749559"/>
    </source>
</evidence>
<feature type="region of interest" description="Disordered" evidence="1">
    <location>
        <begin position="151"/>
        <end position="280"/>
    </location>
</feature>
<feature type="region of interest" description="Disordered" evidence="1">
    <location>
        <begin position="1006"/>
        <end position="1031"/>
    </location>
</feature>
<protein>
    <submittedName>
        <fullName evidence="2">Uncharacterized protein</fullName>
    </submittedName>
</protein>
<evidence type="ECO:0000313" key="2">
    <source>
        <dbReference type="EMBL" id="CAH1784840.1"/>
    </source>
</evidence>
<dbReference type="OrthoDB" id="6351677at2759"/>
<feature type="region of interest" description="Disordered" evidence="1">
    <location>
        <begin position="574"/>
        <end position="599"/>
    </location>
</feature>
<feature type="compositionally biased region" description="Basic and acidic residues" evidence="1">
    <location>
        <begin position="236"/>
        <end position="248"/>
    </location>
</feature>
<dbReference type="PANTHER" id="PTHR23093:SF16">
    <property type="entry name" value="FAM194 C-TERMINAL DOMAIN-CONTAINING PROTEIN"/>
    <property type="match status" value="1"/>
</dbReference>
<dbReference type="PANTHER" id="PTHR23093">
    <property type="entry name" value="SIMILAR TO CHROMOSOME 3 OPEN READING FRAME 20"/>
    <property type="match status" value="1"/>
</dbReference>
<dbReference type="AlphaFoldDB" id="A0A8J1T4S1"/>
<proteinExistence type="predicted"/>
<feature type="compositionally biased region" description="Polar residues" evidence="1">
    <location>
        <begin position="761"/>
        <end position="780"/>
    </location>
</feature>
<dbReference type="Pfam" id="PF14977">
    <property type="entry name" value="FAM194"/>
    <property type="match status" value="1"/>
</dbReference>
<reference evidence="2" key="1">
    <citation type="submission" date="2022-03" db="EMBL/GenBank/DDBJ databases">
        <authorList>
            <person name="Martin C."/>
        </authorList>
    </citation>
    <scope>NUCLEOTIDE SEQUENCE</scope>
</reference>
<keyword evidence="3" id="KW-1185">Reference proteome</keyword>
<accession>A0A8J1T4S1</accession>
<comment type="caution">
    <text evidence="2">The sequence shown here is derived from an EMBL/GenBank/DDBJ whole genome shotgun (WGS) entry which is preliminary data.</text>
</comment>